<dbReference type="Pfam" id="PF13289">
    <property type="entry name" value="SIR2_2"/>
    <property type="match status" value="1"/>
</dbReference>
<evidence type="ECO:0000313" key="2">
    <source>
        <dbReference type="EMBL" id="VFK29766.1"/>
    </source>
</evidence>
<dbReference type="EMBL" id="CAADFM010000095">
    <property type="protein sequence ID" value="VFK13907.1"/>
    <property type="molecule type" value="Genomic_DNA"/>
</dbReference>
<gene>
    <name evidence="1" type="ORF">BECKLPF1236A_GA0070988_1009510</name>
    <name evidence="2" type="ORF">BECKLPF1236C_GA0070990_1009410</name>
</gene>
<organism evidence="2">
    <name type="scientific">Candidatus Kentrum sp. LPFa</name>
    <dbReference type="NCBI Taxonomy" id="2126335"/>
    <lineage>
        <taxon>Bacteria</taxon>
        <taxon>Pseudomonadati</taxon>
        <taxon>Pseudomonadota</taxon>
        <taxon>Gammaproteobacteria</taxon>
        <taxon>Candidatus Kentrum</taxon>
    </lineage>
</organism>
<reference evidence="2" key="1">
    <citation type="submission" date="2019-02" db="EMBL/GenBank/DDBJ databases">
        <authorList>
            <person name="Gruber-Vodicka R. H."/>
            <person name="Seah K. B. B."/>
        </authorList>
    </citation>
    <scope>NUCLEOTIDE SEQUENCE</scope>
    <source>
        <strain evidence="1">BECK_S312</strain>
        <strain evidence="2">BECK_S426</strain>
    </source>
</reference>
<sequence length="614" mass="70212">MKGNDTATMKLEKIDPEGSVLFLGSGFSVEATNIWGEHLPTGRGLREIFARIIGVDPNDYDLQTLADEVSADPHSDLYDLLYKIFTVKGLTNDQQEILKLPWLRVYTTNYDDAVEYAYSLKRRPISSFSYNDGKPRQLLKSSIIHLHGAIRTTTPKNVTDQLVLTEEAYVRQHFERSPWYDEFVRDIRFSTACFFVGYSLSDYHISALLLQDSSLRDRTFFITKKPDTIFTNRVKKYGHVLPVGISGFKDLCASLPRLNRLENPYDLKSFRYIDPFKDKKTLAPPTPIEVLNLVTYGTFNERRCMSSLPRPTYVAPRQELAKSGSDLLRQARTLLVHSRLGNGKSVFLSILAHKLSELQFKCFWCREVSPTLGQDARAISSVKNVVIIFDSYNVAIDVIDVIASDIPDAKFVIAIRTAVQEVRLHEIQKRVPRPCERVNLNGLDQSERKNFLELLDTAGVVARDLPKEIARCNDIREIVLSIYKNEKVREKLELELAPLYQDKAVRSIIITSHLLKWIGQEGNAAFLRVVTGKDAYAEAARFKEVAAEMFLFGDDDLKVHSAVFSEFLIENVFKAEHVIETIYFILVEAVSRKWERRYQTIISSLMKVSTLKRF</sequence>
<evidence type="ECO:0000313" key="1">
    <source>
        <dbReference type="EMBL" id="VFK13907.1"/>
    </source>
</evidence>
<dbReference type="SUPFAM" id="SSF52467">
    <property type="entry name" value="DHS-like NAD/FAD-binding domain"/>
    <property type="match status" value="1"/>
</dbReference>
<protein>
    <submittedName>
        <fullName evidence="2">SIR2-like domain-containing protein</fullName>
    </submittedName>
</protein>
<dbReference type="EMBL" id="CAADFP010000094">
    <property type="protein sequence ID" value="VFK29766.1"/>
    <property type="molecule type" value="Genomic_DNA"/>
</dbReference>
<proteinExistence type="predicted"/>
<accession>A0A450XKH6</accession>
<dbReference type="InterPro" id="IPR029035">
    <property type="entry name" value="DHS-like_NAD/FAD-binding_dom"/>
</dbReference>
<name>A0A450XKH6_9GAMM</name>
<dbReference type="AlphaFoldDB" id="A0A450XKH6"/>